<organism evidence="1 2">
    <name type="scientific">Coccidioides posadasii RMSCC 3488</name>
    <dbReference type="NCBI Taxonomy" id="454284"/>
    <lineage>
        <taxon>Eukaryota</taxon>
        <taxon>Fungi</taxon>
        <taxon>Dikarya</taxon>
        <taxon>Ascomycota</taxon>
        <taxon>Pezizomycotina</taxon>
        <taxon>Eurotiomycetes</taxon>
        <taxon>Eurotiomycetidae</taxon>
        <taxon>Onygenales</taxon>
        <taxon>Onygenaceae</taxon>
        <taxon>Coccidioides</taxon>
    </lineage>
</organism>
<evidence type="ECO:0000313" key="1">
    <source>
        <dbReference type="EMBL" id="KMM70771.1"/>
    </source>
</evidence>
<protein>
    <submittedName>
        <fullName evidence="1">Uncharacterized protein</fullName>
    </submittedName>
</protein>
<dbReference type="AlphaFoldDB" id="A0A0J6FCM9"/>
<proteinExistence type="predicted"/>
<dbReference type="EMBL" id="DS268112">
    <property type="protein sequence ID" value="KMM70771.1"/>
    <property type="molecule type" value="Genomic_DNA"/>
</dbReference>
<dbReference type="VEuPathDB" id="FungiDB:CPAG_07082"/>
<name>A0A0J6FCM9_COCPO</name>
<sequence>MAPTLCHVAVPRRQPQLTAQTLTASLWSVPKVFPHVDGKEGKGRSPDGGRLSGLHLASTATRLIGGFALHSKLDSRGVGMSYFGGDGVEGRRNHKETASRHRIRRLVRELAHRGTPPTQIVIDIRVKLKRVGIPARTQRYSNSKAHPPTYTHSLSGLINEINLRRHARSPASRHSMCRA</sequence>
<dbReference type="Proteomes" id="UP000054567">
    <property type="component" value="Unassembled WGS sequence"/>
</dbReference>
<reference evidence="2" key="2">
    <citation type="journal article" date="2009" name="Genome Res.">
        <title>Comparative genomic analyses of the human fungal pathogens Coccidioides and their relatives.</title>
        <authorList>
            <person name="Sharpton T.J."/>
            <person name="Stajich J.E."/>
            <person name="Rounsley S.D."/>
            <person name="Gardner M.J."/>
            <person name="Wortman J.R."/>
            <person name="Jordar V.S."/>
            <person name="Maiti R."/>
            <person name="Kodira C.D."/>
            <person name="Neafsey D.E."/>
            <person name="Zeng Q."/>
            <person name="Hung C.-Y."/>
            <person name="McMahan C."/>
            <person name="Muszewska A."/>
            <person name="Grynberg M."/>
            <person name="Mandel M.A."/>
            <person name="Kellner E.M."/>
            <person name="Barker B.M."/>
            <person name="Galgiani J.N."/>
            <person name="Orbach M.J."/>
            <person name="Kirkland T.N."/>
            <person name="Cole G.T."/>
            <person name="Henn M.R."/>
            <person name="Birren B.W."/>
            <person name="Taylor J.W."/>
        </authorList>
    </citation>
    <scope>NUCLEOTIDE SEQUENCE [LARGE SCALE GENOMIC DNA]</scope>
    <source>
        <strain evidence="2">RMSCC 3488</strain>
    </source>
</reference>
<accession>A0A0J6FCM9</accession>
<evidence type="ECO:0000313" key="2">
    <source>
        <dbReference type="Proteomes" id="UP000054567"/>
    </source>
</evidence>
<gene>
    <name evidence="1" type="ORF">CPAG_07082</name>
</gene>
<reference evidence="2" key="3">
    <citation type="journal article" date="2010" name="Genome Res.">
        <title>Population genomic sequencing of Coccidioides fungi reveals recent hybridization and transposon control.</title>
        <authorList>
            <person name="Neafsey D.E."/>
            <person name="Barker B.M."/>
            <person name="Sharpton T.J."/>
            <person name="Stajich J.E."/>
            <person name="Park D.J."/>
            <person name="Whiston E."/>
            <person name="Hung C.-Y."/>
            <person name="McMahan C."/>
            <person name="White J."/>
            <person name="Sykes S."/>
            <person name="Heiman D."/>
            <person name="Young S."/>
            <person name="Zeng Q."/>
            <person name="Abouelleil A."/>
            <person name="Aftuck L."/>
            <person name="Bessette D."/>
            <person name="Brown A."/>
            <person name="FitzGerald M."/>
            <person name="Lui A."/>
            <person name="Macdonald J.P."/>
            <person name="Priest M."/>
            <person name="Orbach M.J."/>
            <person name="Galgiani J.N."/>
            <person name="Kirkland T.N."/>
            <person name="Cole G.T."/>
            <person name="Birren B.W."/>
            <person name="Henn M.R."/>
            <person name="Taylor J.W."/>
            <person name="Rounsley S.D."/>
        </authorList>
    </citation>
    <scope>NUCLEOTIDE SEQUENCE [LARGE SCALE GENOMIC DNA]</scope>
    <source>
        <strain evidence="2">RMSCC 3488</strain>
    </source>
</reference>
<reference evidence="1 2" key="1">
    <citation type="submission" date="2007-06" db="EMBL/GenBank/DDBJ databases">
        <title>The Genome Sequence of Coccidioides posadasii RMSCC_3488.</title>
        <authorList>
            <consortium name="Coccidioides Genome Resources Consortium"/>
            <consortium name="The Broad Institute Genome Sequencing Platform"/>
            <person name="Henn M.R."/>
            <person name="Sykes S."/>
            <person name="Young S."/>
            <person name="Jaffe D."/>
            <person name="Berlin A."/>
            <person name="Alvarez P."/>
            <person name="Butler J."/>
            <person name="Gnerre S."/>
            <person name="Grabherr M."/>
            <person name="Mauceli E."/>
            <person name="Brockman W."/>
            <person name="Kodira C."/>
            <person name="Alvarado L."/>
            <person name="Zeng Q."/>
            <person name="Crawford M."/>
            <person name="Antoine C."/>
            <person name="Devon K."/>
            <person name="Galgiani J."/>
            <person name="Orsborn K."/>
            <person name="Lewis M.L."/>
            <person name="Nusbaum C."/>
            <person name="Galagan J."/>
            <person name="Birren B."/>
        </authorList>
    </citation>
    <scope>NUCLEOTIDE SEQUENCE [LARGE SCALE GENOMIC DNA]</scope>
    <source>
        <strain evidence="1 2">RMSCC 3488</strain>
    </source>
</reference>